<evidence type="ECO:0000256" key="1">
    <source>
        <dbReference type="ARBA" id="ARBA00023170"/>
    </source>
</evidence>
<dbReference type="Gene3D" id="3.30.450.40">
    <property type="match status" value="1"/>
</dbReference>
<feature type="region of interest" description="Disordered" evidence="2">
    <location>
        <begin position="1"/>
        <end position="20"/>
    </location>
</feature>
<feature type="domain" description="GAF" evidence="3">
    <location>
        <begin position="98"/>
        <end position="227"/>
    </location>
</feature>
<dbReference type="Pfam" id="PF01590">
    <property type="entry name" value="GAF"/>
    <property type="match status" value="1"/>
</dbReference>
<evidence type="ECO:0000313" key="5">
    <source>
        <dbReference type="Proteomes" id="UP000236333"/>
    </source>
</evidence>
<evidence type="ECO:0000313" key="4">
    <source>
        <dbReference type="EMBL" id="PNH05273.1"/>
    </source>
</evidence>
<dbReference type="OrthoDB" id="15735at2759"/>
<gene>
    <name evidence="4" type="ORF">TSOC_008450</name>
</gene>
<proteinExistence type="predicted"/>
<dbReference type="EMBL" id="PGGS01000318">
    <property type="protein sequence ID" value="PNH05273.1"/>
    <property type="molecule type" value="Genomic_DNA"/>
</dbReference>
<dbReference type="InterPro" id="IPR029016">
    <property type="entry name" value="GAF-like_dom_sf"/>
</dbReference>
<keyword evidence="5" id="KW-1185">Reference proteome</keyword>
<dbReference type="SUPFAM" id="SSF55781">
    <property type="entry name" value="GAF domain-like"/>
    <property type="match status" value="1"/>
</dbReference>
<sequence>MTGLDLGAEPLPVSSTAEERRQRYEDVQQAIQLVLQGESSWVAAMASVACLLHHAFGYFHWTLPRASLGRPPRLGAASAGCRLYNTSSSPGFYQAGPPGLDTLVIGPYQGHLGCLRIPYGRGVCGAAARSRRTQLVPDVSAFPGYIACASSTKSEIVVPMLEAGASAGPREAPEGGAAFLATAAAPAEEAPQGGTLLAVLDVDSDYPDAFTEVDLEHLERLCAWLGQQSYR</sequence>
<dbReference type="AlphaFoldDB" id="A0A2J7ZYC5"/>
<organism evidence="4 5">
    <name type="scientific">Tetrabaena socialis</name>
    <dbReference type="NCBI Taxonomy" id="47790"/>
    <lineage>
        <taxon>Eukaryota</taxon>
        <taxon>Viridiplantae</taxon>
        <taxon>Chlorophyta</taxon>
        <taxon>core chlorophytes</taxon>
        <taxon>Chlorophyceae</taxon>
        <taxon>CS clade</taxon>
        <taxon>Chlamydomonadales</taxon>
        <taxon>Tetrabaenaceae</taxon>
        <taxon>Tetrabaena</taxon>
    </lineage>
</organism>
<name>A0A2J7ZYC5_9CHLO</name>
<accession>A0A2J7ZYC5</accession>
<evidence type="ECO:0000259" key="3">
    <source>
        <dbReference type="Pfam" id="PF01590"/>
    </source>
</evidence>
<keyword evidence="1" id="KW-0675">Receptor</keyword>
<dbReference type="Proteomes" id="UP000236333">
    <property type="component" value="Unassembled WGS sequence"/>
</dbReference>
<reference evidence="4 5" key="1">
    <citation type="journal article" date="2017" name="Mol. Biol. Evol.">
        <title>The 4-celled Tetrabaena socialis nuclear genome reveals the essential components for genetic control of cell number at the origin of multicellularity in the volvocine lineage.</title>
        <authorList>
            <person name="Featherston J."/>
            <person name="Arakaki Y."/>
            <person name="Hanschen E.R."/>
            <person name="Ferris P.J."/>
            <person name="Michod R.E."/>
            <person name="Olson B.J.S.C."/>
            <person name="Nozaki H."/>
            <person name="Durand P.M."/>
        </authorList>
    </citation>
    <scope>NUCLEOTIDE SEQUENCE [LARGE SCALE GENOMIC DNA]</scope>
    <source>
        <strain evidence="4 5">NIES-571</strain>
    </source>
</reference>
<protein>
    <submittedName>
        <fullName evidence="4">GAF domain-containing protein A</fullName>
    </submittedName>
</protein>
<evidence type="ECO:0000256" key="2">
    <source>
        <dbReference type="SAM" id="MobiDB-lite"/>
    </source>
</evidence>
<dbReference type="InterPro" id="IPR003018">
    <property type="entry name" value="GAF"/>
</dbReference>
<comment type="caution">
    <text evidence="4">The sequence shown here is derived from an EMBL/GenBank/DDBJ whole genome shotgun (WGS) entry which is preliminary data.</text>
</comment>